<dbReference type="InterPro" id="IPR048279">
    <property type="entry name" value="MdtK-like"/>
</dbReference>
<feature type="transmembrane region" description="Helical" evidence="10">
    <location>
        <begin position="47"/>
        <end position="74"/>
    </location>
</feature>
<feature type="transmembrane region" description="Helical" evidence="10">
    <location>
        <begin position="167"/>
        <end position="190"/>
    </location>
</feature>
<keyword evidence="9" id="KW-0046">Antibiotic resistance</keyword>
<keyword evidence="12" id="KW-1185">Reference proteome</keyword>
<feature type="transmembrane region" description="Helical" evidence="10">
    <location>
        <begin position="416"/>
        <end position="438"/>
    </location>
</feature>
<dbReference type="PIRSF" id="PIRSF006603">
    <property type="entry name" value="DinF"/>
    <property type="match status" value="1"/>
</dbReference>
<evidence type="ECO:0000256" key="3">
    <source>
        <dbReference type="ARBA" id="ARBA00022106"/>
    </source>
</evidence>
<accession>A0ABS1EN66</accession>
<dbReference type="Proteomes" id="UP000596739">
    <property type="component" value="Unassembled WGS sequence"/>
</dbReference>
<organism evidence="11 12">
    <name type="scientific">Clostridium yunnanense</name>
    <dbReference type="NCBI Taxonomy" id="2800325"/>
    <lineage>
        <taxon>Bacteria</taxon>
        <taxon>Bacillati</taxon>
        <taxon>Bacillota</taxon>
        <taxon>Clostridia</taxon>
        <taxon>Eubacteriales</taxon>
        <taxon>Clostridiaceae</taxon>
        <taxon>Clostridium</taxon>
    </lineage>
</organism>
<comment type="caution">
    <text evidence="11">The sequence shown here is derived from an EMBL/GenBank/DDBJ whole genome shotgun (WGS) entry which is preliminary data.</text>
</comment>
<keyword evidence="4" id="KW-0813">Transport</keyword>
<protein>
    <recommendedName>
        <fullName evidence="3">Multidrug export protein MepA</fullName>
    </recommendedName>
</protein>
<feature type="transmembrane region" description="Helical" evidence="10">
    <location>
        <begin position="318"/>
        <end position="343"/>
    </location>
</feature>
<reference evidence="12" key="1">
    <citation type="submission" date="2021-01" db="EMBL/GenBank/DDBJ databases">
        <title>Genome public.</title>
        <authorList>
            <person name="Liu C."/>
            <person name="Sun Q."/>
        </authorList>
    </citation>
    <scope>NUCLEOTIDE SEQUENCE [LARGE SCALE GENOMIC DNA]</scope>
    <source>
        <strain evidence="12">YIM B02505</strain>
    </source>
</reference>
<dbReference type="RefSeq" id="WP_200268234.1">
    <property type="nucleotide sequence ID" value="NZ_JAENHN010000027.1"/>
</dbReference>
<name>A0ABS1EN66_9CLOT</name>
<keyword evidence="5" id="KW-1003">Cell membrane</keyword>
<evidence type="ECO:0000256" key="8">
    <source>
        <dbReference type="ARBA" id="ARBA00023136"/>
    </source>
</evidence>
<dbReference type="InterPro" id="IPR045070">
    <property type="entry name" value="MATE_MepA-like"/>
</dbReference>
<dbReference type="InterPro" id="IPR002528">
    <property type="entry name" value="MATE_fam"/>
</dbReference>
<evidence type="ECO:0000313" key="12">
    <source>
        <dbReference type="Proteomes" id="UP000596739"/>
    </source>
</evidence>
<evidence type="ECO:0000256" key="5">
    <source>
        <dbReference type="ARBA" id="ARBA00022475"/>
    </source>
</evidence>
<feature type="transmembrane region" description="Helical" evidence="10">
    <location>
        <begin position="196"/>
        <end position="216"/>
    </location>
</feature>
<dbReference type="EMBL" id="JAENHN010000027">
    <property type="protein sequence ID" value="MBK1810718.1"/>
    <property type="molecule type" value="Genomic_DNA"/>
</dbReference>
<feature type="transmembrane region" description="Helical" evidence="10">
    <location>
        <begin position="236"/>
        <end position="260"/>
    </location>
</feature>
<dbReference type="PANTHER" id="PTHR43823:SF3">
    <property type="entry name" value="MULTIDRUG EXPORT PROTEIN MEPA"/>
    <property type="match status" value="1"/>
</dbReference>
<feature type="transmembrane region" description="Helical" evidence="10">
    <location>
        <begin position="390"/>
        <end position="410"/>
    </location>
</feature>
<feature type="transmembrane region" description="Helical" evidence="10">
    <location>
        <begin position="272"/>
        <end position="291"/>
    </location>
</feature>
<comment type="subcellular location">
    <subcellularLocation>
        <location evidence="1">Cell membrane</location>
        <topology evidence="1">Multi-pass membrane protein</topology>
    </subcellularLocation>
</comment>
<evidence type="ECO:0000256" key="4">
    <source>
        <dbReference type="ARBA" id="ARBA00022448"/>
    </source>
</evidence>
<feature type="transmembrane region" description="Helical" evidence="10">
    <location>
        <begin position="21"/>
        <end position="41"/>
    </location>
</feature>
<keyword evidence="7 10" id="KW-1133">Transmembrane helix</keyword>
<dbReference type="InterPro" id="IPR051327">
    <property type="entry name" value="MATE_MepA_subfamily"/>
</dbReference>
<evidence type="ECO:0000256" key="2">
    <source>
        <dbReference type="ARBA" id="ARBA00008417"/>
    </source>
</evidence>
<evidence type="ECO:0000256" key="7">
    <source>
        <dbReference type="ARBA" id="ARBA00022989"/>
    </source>
</evidence>
<dbReference type="Pfam" id="PF01554">
    <property type="entry name" value="MatE"/>
    <property type="match status" value="2"/>
</dbReference>
<dbReference type="NCBIfam" id="TIGR00797">
    <property type="entry name" value="matE"/>
    <property type="match status" value="1"/>
</dbReference>
<sequence length="455" mass="50127">MNRLNELDSLPINKLLLKYSIPSVLSLIISSMYIIIDRIFIGNISGIGPIALVGIGMTIPITTILLSLSALIAVGAATNISISLGQGNKEQANAMLNNAITMSFIIGVLFTVLYFLFQNPILQFFRISGEALPYAKDFINIIIIGSIFSIQNFLFPNLIRAEGNPKFAAILTVMGCILNIFLDVIFINILNFGIKGAATATVISQFITVIIGFFYFTKGKSSLHFSKNELIPKLSIIKPMILIGAVPFLNQMAVSLSQIFSNYSLNLYGGQMYIGAMAVISSVISFPLMLANGIGQANQTIVGYNYAKGQYDRAFKTFILSIVYSFIILLIGTIFIEIFPVFFIKLFTKDPTFMDITTKGIKLYSMLIPLSSICIISGGLFMVTRKVKTAIMFLLSRQCIIFPVVLYFLPKLMGTSGLWLSQSIADLLSAFIIIILFLKNYKHLLTSVPGFTKPI</sequence>
<evidence type="ECO:0000256" key="6">
    <source>
        <dbReference type="ARBA" id="ARBA00022692"/>
    </source>
</evidence>
<evidence type="ECO:0000313" key="11">
    <source>
        <dbReference type="EMBL" id="MBK1810718.1"/>
    </source>
</evidence>
<proteinExistence type="inferred from homology"/>
<dbReference type="CDD" id="cd13143">
    <property type="entry name" value="MATE_MepA_like"/>
    <property type="match status" value="1"/>
</dbReference>
<keyword evidence="6 10" id="KW-0812">Transmembrane</keyword>
<feature type="transmembrane region" description="Helical" evidence="10">
    <location>
        <begin position="95"/>
        <end position="117"/>
    </location>
</feature>
<dbReference type="PANTHER" id="PTHR43823">
    <property type="entry name" value="SPORULATION PROTEIN YKVU"/>
    <property type="match status" value="1"/>
</dbReference>
<feature type="transmembrane region" description="Helical" evidence="10">
    <location>
        <begin position="363"/>
        <end position="383"/>
    </location>
</feature>
<feature type="transmembrane region" description="Helical" evidence="10">
    <location>
        <begin position="137"/>
        <end position="155"/>
    </location>
</feature>
<gene>
    <name evidence="11" type="ORF">JHL18_08715</name>
</gene>
<evidence type="ECO:0000256" key="10">
    <source>
        <dbReference type="SAM" id="Phobius"/>
    </source>
</evidence>
<evidence type="ECO:0000256" key="9">
    <source>
        <dbReference type="ARBA" id="ARBA00023251"/>
    </source>
</evidence>
<keyword evidence="8 10" id="KW-0472">Membrane</keyword>
<comment type="similarity">
    <text evidence="2">Belongs to the multi antimicrobial extrusion (MATE) (TC 2.A.66.1) family. MepA subfamily.</text>
</comment>
<evidence type="ECO:0000256" key="1">
    <source>
        <dbReference type="ARBA" id="ARBA00004651"/>
    </source>
</evidence>